<keyword evidence="6 9" id="KW-0804">Transcription</keyword>
<dbReference type="Pfam" id="PF04934">
    <property type="entry name" value="Med6"/>
    <property type="match status" value="1"/>
</dbReference>
<feature type="compositionally biased region" description="Low complexity" evidence="10">
    <location>
        <begin position="198"/>
        <end position="231"/>
    </location>
</feature>
<evidence type="ECO:0000313" key="11">
    <source>
        <dbReference type="EMBL" id="CDO93177.1"/>
    </source>
</evidence>
<organism evidence="11 12">
    <name type="scientific">Kluyveromyces dobzhanskii CBS 2104</name>
    <dbReference type="NCBI Taxonomy" id="1427455"/>
    <lineage>
        <taxon>Eukaryota</taxon>
        <taxon>Fungi</taxon>
        <taxon>Dikarya</taxon>
        <taxon>Ascomycota</taxon>
        <taxon>Saccharomycotina</taxon>
        <taxon>Saccharomycetes</taxon>
        <taxon>Saccharomycetales</taxon>
        <taxon>Saccharomycetaceae</taxon>
        <taxon>Kluyveromyces</taxon>
    </lineage>
</organism>
<keyword evidence="12" id="KW-1185">Reference proteome</keyword>
<dbReference type="Gene3D" id="3.10.450.580">
    <property type="entry name" value="Mediator complex, subunit Med6"/>
    <property type="match status" value="1"/>
</dbReference>
<proteinExistence type="inferred from homology"/>
<dbReference type="PIRSF" id="PIRSF013286">
    <property type="entry name" value="MED6_fungi"/>
    <property type="match status" value="1"/>
</dbReference>
<dbReference type="AlphaFoldDB" id="A0A0A8L2A8"/>
<dbReference type="GO" id="GO:0006357">
    <property type="term" value="P:regulation of transcription by RNA polymerase II"/>
    <property type="evidence" value="ECO:0007669"/>
    <property type="project" value="InterPro"/>
</dbReference>
<reference evidence="11 12" key="1">
    <citation type="submission" date="2014-03" db="EMBL/GenBank/DDBJ databases">
        <title>The genome of Kluyveromyces dobzhanskii.</title>
        <authorList>
            <person name="Nystedt B."/>
            <person name="Astrom S."/>
        </authorList>
    </citation>
    <scope>NUCLEOTIDE SEQUENCE [LARGE SCALE GENOMIC DNA]</scope>
    <source>
        <strain evidence="11 12">CBS 2104</strain>
    </source>
</reference>
<comment type="function">
    <text evidence="9">Component of the Mediator complex, a coactivator involved in the regulated transcription of nearly all RNA polymerase II-dependent genes. Mediator functions as a bridge to convey information from gene-specific regulatory proteins to the basal RNA polymerase II transcription machinery.</text>
</comment>
<dbReference type="EMBL" id="CCBQ010000019">
    <property type="protein sequence ID" value="CDO93177.1"/>
    <property type="molecule type" value="Genomic_DNA"/>
</dbReference>
<dbReference type="InterPro" id="IPR007018">
    <property type="entry name" value="Mediator_Med6"/>
</dbReference>
<name>A0A0A8L2A8_9SACH</name>
<evidence type="ECO:0000256" key="5">
    <source>
        <dbReference type="ARBA" id="ARBA00023159"/>
    </source>
</evidence>
<dbReference type="InterPro" id="IPR038566">
    <property type="entry name" value="Mediator_Med6_sf"/>
</dbReference>
<evidence type="ECO:0000256" key="4">
    <source>
        <dbReference type="ARBA" id="ARBA00023015"/>
    </source>
</evidence>
<protein>
    <recommendedName>
        <fullName evidence="3 9">Mediator of RNA polymerase II transcription subunit 6</fullName>
    </recommendedName>
    <alternativeName>
        <fullName evidence="8 9">Mediator complex subunit 6</fullName>
    </alternativeName>
</protein>
<evidence type="ECO:0000256" key="2">
    <source>
        <dbReference type="ARBA" id="ARBA00007526"/>
    </source>
</evidence>
<evidence type="ECO:0000256" key="6">
    <source>
        <dbReference type="ARBA" id="ARBA00023163"/>
    </source>
</evidence>
<evidence type="ECO:0000256" key="3">
    <source>
        <dbReference type="ARBA" id="ARBA00020634"/>
    </source>
</evidence>
<evidence type="ECO:0000256" key="7">
    <source>
        <dbReference type="ARBA" id="ARBA00023242"/>
    </source>
</evidence>
<evidence type="ECO:0000256" key="10">
    <source>
        <dbReference type="SAM" id="MobiDB-lite"/>
    </source>
</evidence>
<feature type="region of interest" description="Disordered" evidence="10">
    <location>
        <begin position="198"/>
        <end position="239"/>
    </location>
</feature>
<sequence length="262" mass="28769">MSLPPLDELQWRSPEWIQNFGLHTDNVLDYFSESPFFDKTSNNQVVKMQQQFSQQGPVAGNMALGGSGGIGAGSGAAASPPADRRLIWERYPVHAMLERELMKMRGIEYILVLVREPDLWIIRKQQRDSSSTTKTLRDYYVIGSAVYQSPTVYKIIQSRLLSTNYHISQSLSQLNKLVEFHPAQGASFLRAVDHLSSSSTATTGNTAGNTVSVPETGPANTGTSGATAAATSIDPDRRKDSINTEIMDKLIATSMKANPVYI</sequence>
<dbReference type="Proteomes" id="UP000031516">
    <property type="component" value="Unassembled WGS sequence"/>
</dbReference>
<evidence type="ECO:0000256" key="1">
    <source>
        <dbReference type="ARBA" id="ARBA00004123"/>
    </source>
</evidence>
<comment type="subcellular location">
    <subcellularLocation>
        <location evidence="1 9">Nucleus</location>
    </subcellularLocation>
</comment>
<keyword evidence="7 9" id="KW-0539">Nucleus</keyword>
<dbReference type="GO" id="GO:0016592">
    <property type="term" value="C:mediator complex"/>
    <property type="evidence" value="ECO:0007669"/>
    <property type="project" value="InterPro"/>
</dbReference>
<accession>A0A0A8L2A8</accession>
<dbReference type="OrthoDB" id="344220at2759"/>
<gene>
    <name evidence="11" type="ORF">KLDO_g1479</name>
</gene>
<evidence type="ECO:0000256" key="8">
    <source>
        <dbReference type="ARBA" id="ARBA00031259"/>
    </source>
</evidence>
<comment type="subunit">
    <text evidence="9">Component of the Mediator complex.</text>
</comment>
<dbReference type="InterPro" id="IPR016612">
    <property type="entry name" value="Mediator_Med6_fun"/>
</dbReference>
<dbReference type="GO" id="GO:0003712">
    <property type="term" value="F:transcription coregulator activity"/>
    <property type="evidence" value="ECO:0007669"/>
    <property type="project" value="InterPro"/>
</dbReference>
<keyword evidence="5 9" id="KW-0010">Activator</keyword>
<evidence type="ECO:0000256" key="9">
    <source>
        <dbReference type="PIRNR" id="PIRNR013286"/>
    </source>
</evidence>
<comment type="caution">
    <text evidence="11">The sequence shown here is derived from an EMBL/GenBank/DDBJ whole genome shotgun (WGS) entry which is preliminary data.</text>
</comment>
<evidence type="ECO:0000313" key="12">
    <source>
        <dbReference type="Proteomes" id="UP000031516"/>
    </source>
</evidence>
<keyword evidence="4 9" id="KW-0805">Transcription regulation</keyword>
<dbReference type="PANTHER" id="PTHR13104">
    <property type="entry name" value="MED-6-RELATED"/>
    <property type="match status" value="1"/>
</dbReference>
<comment type="similarity">
    <text evidence="2 9">Belongs to the Mediator complex subunit 6 family.</text>
</comment>